<feature type="signal peptide" evidence="1">
    <location>
        <begin position="1"/>
        <end position="21"/>
    </location>
</feature>
<evidence type="ECO:0000256" key="1">
    <source>
        <dbReference type="SAM" id="SignalP"/>
    </source>
</evidence>
<sequence>MRLLPAAVGLFAMLLCGGAAARAETNEIRIAMQPGVGQLPMSVLRGRGLIEAAVEQRGLPRPRIEWTELVGGAALNEALIAGRADLVAAGITPMIQLWSRSRASLGVRGIAALGSMPMFLLTADPRIQSIRDFAANDRIAVPAVGVSIHAIVLEMAAERAFGGKWSALNDQTVGMSYADAAVALMTRSGTVTAAFSVSPFQEQQLEDPHIHRVLSSYDVMGGPHTQAALYTSARFHDDNPETMAAIFEALDQTMRFIRSDPKAAAEAYVETEQSPLSTDFVEHIVRDPDHVFTIVPQNVQRFADFLYRTGQIKAPPKFWTDLFFNEVASRSGS</sequence>
<dbReference type="Gene3D" id="3.40.190.10">
    <property type="entry name" value="Periplasmic binding protein-like II"/>
    <property type="match status" value="2"/>
</dbReference>
<dbReference type="AlphaFoldDB" id="A0A8J2YQ05"/>
<organism evidence="3 4">
    <name type="scientific">Aliidongia dinghuensis</name>
    <dbReference type="NCBI Taxonomy" id="1867774"/>
    <lineage>
        <taxon>Bacteria</taxon>
        <taxon>Pseudomonadati</taxon>
        <taxon>Pseudomonadota</taxon>
        <taxon>Alphaproteobacteria</taxon>
        <taxon>Rhodospirillales</taxon>
        <taxon>Dongiaceae</taxon>
        <taxon>Aliidongia</taxon>
    </lineage>
</organism>
<keyword evidence="1" id="KW-0732">Signal</keyword>
<feature type="domain" description="SsuA/THI5-like" evidence="2">
    <location>
        <begin position="77"/>
        <end position="264"/>
    </location>
</feature>
<dbReference type="Pfam" id="PF09084">
    <property type="entry name" value="NMT1"/>
    <property type="match status" value="1"/>
</dbReference>
<accession>A0A8J2YQ05</accession>
<evidence type="ECO:0000259" key="2">
    <source>
        <dbReference type="Pfam" id="PF09084"/>
    </source>
</evidence>
<feature type="chain" id="PRO_5035152018" evidence="1">
    <location>
        <begin position="22"/>
        <end position="333"/>
    </location>
</feature>
<keyword evidence="4" id="KW-1185">Reference proteome</keyword>
<proteinExistence type="predicted"/>
<protein>
    <submittedName>
        <fullName evidence="3">Sulfonate ABC transporter substrate-binding protein</fullName>
    </submittedName>
</protein>
<name>A0A8J2YQ05_9PROT</name>
<gene>
    <name evidence="3" type="ORF">GCM10011611_04240</name>
</gene>
<dbReference type="PANTHER" id="PTHR30024:SF2">
    <property type="entry name" value="ABC TRANSPORTER SUBSTRATE-BINDING PROTEIN"/>
    <property type="match status" value="1"/>
</dbReference>
<dbReference type="PANTHER" id="PTHR30024">
    <property type="entry name" value="ALIPHATIC SULFONATES-BINDING PROTEIN-RELATED"/>
    <property type="match status" value="1"/>
</dbReference>
<comment type="caution">
    <text evidence="3">The sequence shown here is derived from an EMBL/GenBank/DDBJ whole genome shotgun (WGS) entry which is preliminary data.</text>
</comment>
<dbReference type="EMBL" id="BMJQ01000001">
    <property type="protein sequence ID" value="GGF01887.1"/>
    <property type="molecule type" value="Genomic_DNA"/>
</dbReference>
<dbReference type="SUPFAM" id="SSF53850">
    <property type="entry name" value="Periplasmic binding protein-like II"/>
    <property type="match status" value="1"/>
</dbReference>
<evidence type="ECO:0000313" key="4">
    <source>
        <dbReference type="Proteomes" id="UP000646365"/>
    </source>
</evidence>
<dbReference type="Proteomes" id="UP000646365">
    <property type="component" value="Unassembled WGS sequence"/>
</dbReference>
<reference evidence="3" key="1">
    <citation type="journal article" date="2014" name="Int. J. Syst. Evol. Microbiol.">
        <title>Complete genome sequence of Corynebacterium casei LMG S-19264T (=DSM 44701T), isolated from a smear-ripened cheese.</title>
        <authorList>
            <consortium name="US DOE Joint Genome Institute (JGI-PGF)"/>
            <person name="Walter F."/>
            <person name="Albersmeier A."/>
            <person name="Kalinowski J."/>
            <person name="Ruckert C."/>
        </authorList>
    </citation>
    <scope>NUCLEOTIDE SEQUENCE</scope>
    <source>
        <strain evidence="3">CGMCC 1.15725</strain>
    </source>
</reference>
<evidence type="ECO:0000313" key="3">
    <source>
        <dbReference type="EMBL" id="GGF01887.1"/>
    </source>
</evidence>
<dbReference type="RefSeq" id="WP_189041948.1">
    <property type="nucleotide sequence ID" value="NZ_BMJQ01000001.1"/>
</dbReference>
<dbReference type="InterPro" id="IPR015168">
    <property type="entry name" value="SsuA/THI5"/>
</dbReference>
<reference evidence="3" key="2">
    <citation type="submission" date="2020-09" db="EMBL/GenBank/DDBJ databases">
        <authorList>
            <person name="Sun Q."/>
            <person name="Zhou Y."/>
        </authorList>
    </citation>
    <scope>NUCLEOTIDE SEQUENCE</scope>
    <source>
        <strain evidence="3">CGMCC 1.15725</strain>
    </source>
</reference>